<feature type="domain" description="MARVEL" evidence="7">
    <location>
        <begin position="36"/>
        <end position="203"/>
    </location>
</feature>
<accession>A0A1D1V5G3</accession>
<feature type="transmembrane region" description="Helical" evidence="6">
    <location>
        <begin position="42"/>
        <end position="62"/>
    </location>
</feature>
<keyword evidence="4 5" id="KW-0472">Membrane</keyword>
<dbReference type="PANTHER" id="PTHR22776">
    <property type="entry name" value="MARVEL-CONTAINING POTENTIAL LIPID RAFT-ASSOCIATED PROTEIN"/>
    <property type="match status" value="1"/>
</dbReference>
<comment type="caution">
    <text evidence="8">The sequence shown here is derived from an EMBL/GenBank/DDBJ whole genome shotgun (WGS) entry which is preliminary data.</text>
</comment>
<feature type="transmembrane region" description="Helical" evidence="6">
    <location>
        <begin position="175"/>
        <end position="197"/>
    </location>
</feature>
<sequence>MVTTTTKTLNYSITKGNQTNSVNATITSTPGFNSNYLGKIPGILKIVELILAAVALGLIASLRQEHRPLITTEGSLNPNPVPQHPWLSYMREQFLVGEVFFLCAHTAVITVLAIILISYLFHTTSAMIIPKATTLENVANLLLALMLLAAGILEIVMTVQWKYDSYSRQIMDNEGLRIAAGAIAILNGLLFIGSFVMSRKELAGPKTL</sequence>
<dbReference type="AlphaFoldDB" id="A0A1D1V5G3"/>
<dbReference type="Proteomes" id="UP000186922">
    <property type="component" value="Unassembled WGS sequence"/>
</dbReference>
<keyword evidence="3 6" id="KW-1133">Transmembrane helix</keyword>
<evidence type="ECO:0000256" key="2">
    <source>
        <dbReference type="ARBA" id="ARBA00022692"/>
    </source>
</evidence>
<evidence type="ECO:0000256" key="1">
    <source>
        <dbReference type="ARBA" id="ARBA00004141"/>
    </source>
</evidence>
<dbReference type="Pfam" id="PF01284">
    <property type="entry name" value="MARVEL"/>
    <property type="match status" value="1"/>
</dbReference>
<dbReference type="OrthoDB" id="10058509at2759"/>
<evidence type="ECO:0000313" key="9">
    <source>
        <dbReference type="Proteomes" id="UP000186922"/>
    </source>
</evidence>
<feature type="transmembrane region" description="Helical" evidence="6">
    <location>
        <begin position="99"/>
        <end position="121"/>
    </location>
</feature>
<keyword evidence="2 5" id="KW-0812">Transmembrane</keyword>
<evidence type="ECO:0000256" key="5">
    <source>
        <dbReference type="PROSITE-ProRule" id="PRU00581"/>
    </source>
</evidence>
<evidence type="ECO:0000256" key="3">
    <source>
        <dbReference type="ARBA" id="ARBA00022989"/>
    </source>
</evidence>
<reference evidence="8 9" key="1">
    <citation type="journal article" date="2016" name="Nat. Commun.">
        <title>Extremotolerant tardigrade genome and improved radiotolerance of human cultured cells by tardigrade-unique protein.</title>
        <authorList>
            <person name="Hashimoto T."/>
            <person name="Horikawa D.D."/>
            <person name="Saito Y."/>
            <person name="Kuwahara H."/>
            <person name="Kozuka-Hata H."/>
            <person name="Shin-I T."/>
            <person name="Minakuchi Y."/>
            <person name="Ohishi K."/>
            <person name="Motoyama A."/>
            <person name="Aizu T."/>
            <person name="Enomoto A."/>
            <person name="Kondo K."/>
            <person name="Tanaka S."/>
            <person name="Hara Y."/>
            <person name="Koshikawa S."/>
            <person name="Sagara H."/>
            <person name="Miura T."/>
            <person name="Yokobori S."/>
            <person name="Miyagawa K."/>
            <person name="Suzuki Y."/>
            <person name="Kubo T."/>
            <person name="Oyama M."/>
            <person name="Kohara Y."/>
            <person name="Fujiyama A."/>
            <person name="Arakawa K."/>
            <person name="Katayama T."/>
            <person name="Toyoda A."/>
            <person name="Kunieda T."/>
        </authorList>
    </citation>
    <scope>NUCLEOTIDE SEQUENCE [LARGE SCALE GENOMIC DNA]</scope>
    <source>
        <strain evidence="8 9">YOKOZUNA-1</strain>
    </source>
</reference>
<proteinExistence type="predicted"/>
<name>A0A1D1V5G3_RAMVA</name>
<dbReference type="PANTHER" id="PTHR22776:SF15">
    <property type="entry name" value="CKLF-LIKE MARVEL TRANSMEMBRANE DOMAIN-CONTAINING PROTEIN 2"/>
    <property type="match status" value="1"/>
</dbReference>
<evidence type="ECO:0000256" key="6">
    <source>
        <dbReference type="SAM" id="Phobius"/>
    </source>
</evidence>
<comment type="subcellular location">
    <subcellularLocation>
        <location evidence="1">Membrane</location>
        <topology evidence="1">Multi-pass membrane protein</topology>
    </subcellularLocation>
</comment>
<evidence type="ECO:0000259" key="7">
    <source>
        <dbReference type="PROSITE" id="PS51225"/>
    </source>
</evidence>
<organism evidence="8 9">
    <name type="scientific">Ramazzottius varieornatus</name>
    <name type="common">Water bear</name>
    <name type="synonym">Tardigrade</name>
    <dbReference type="NCBI Taxonomy" id="947166"/>
    <lineage>
        <taxon>Eukaryota</taxon>
        <taxon>Metazoa</taxon>
        <taxon>Ecdysozoa</taxon>
        <taxon>Tardigrada</taxon>
        <taxon>Eutardigrada</taxon>
        <taxon>Parachela</taxon>
        <taxon>Hypsibioidea</taxon>
        <taxon>Ramazzottiidae</taxon>
        <taxon>Ramazzottius</taxon>
    </lineage>
</organism>
<feature type="transmembrane region" description="Helical" evidence="6">
    <location>
        <begin position="141"/>
        <end position="163"/>
    </location>
</feature>
<dbReference type="EMBL" id="BDGG01000003">
    <property type="protein sequence ID" value="GAU94927.1"/>
    <property type="molecule type" value="Genomic_DNA"/>
</dbReference>
<dbReference type="GO" id="GO:0016020">
    <property type="term" value="C:membrane"/>
    <property type="evidence" value="ECO:0007669"/>
    <property type="project" value="UniProtKB-SubCell"/>
</dbReference>
<dbReference type="InterPro" id="IPR050578">
    <property type="entry name" value="MARVEL-CKLF_proteins"/>
</dbReference>
<protein>
    <recommendedName>
        <fullName evidence="7">MARVEL domain-containing protein</fullName>
    </recommendedName>
</protein>
<dbReference type="PROSITE" id="PS51225">
    <property type="entry name" value="MARVEL"/>
    <property type="match status" value="1"/>
</dbReference>
<gene>
    <name evidence="8" type="primary">RvY_06625-1</name>
    <name evidence="8" type="synonym">RvY_06625.1</name>
    <name evidence="8" type="ORF">RvY_06625</name>
</gene>
<evidence type="ECO:0000256" key="4">
    <source>
        <dbReference type="ARBA" id="ARBA00023136"/>
    </source>
</evidence>
<evidence type="ECO:0000313" key="8">
    <source>
        <dbReference type="EMBL" id="GAU94927.1"/>
    </source>
</evidence>
<dbReference type="InterPro" id="IPR008253">
    <property type="entry name" value="Marvel"/>
</dbReference>
<keyword evidence="9" id="KW-1185">Reference proteome</keyword>